<dbReference type="Proteomes" id="UP001590951">
    <property type="component" value="Unassembled WGS sequence"/>
</dbReference>
<dbReference type="InterPro" id="IPR008030">
    <property type="entry name" value="NmrA-like"/>
</dbReference>
<keyword evidence="1" id="KW-0521">NADP</keyword>
<protein>
    <recommendedName>
        <fullName evidence="3">NmrA-like domain-containing protein</fullName>
    </recommendedName>
</protein>
<gene>
    <name evidence="4" type="ORF">ABVK25_004991</name>
</gene>
<dbReference type="InterPro" id="IPR036291">
    <property type="entry name" value="NAD(P)-bd_dom_sf"/>
</dbReference>
<name>A0ABR4BA12_9LECA</name>
<keyword evidence="5" id="KW-1185">Reference proteome</keyword>
<dbReference type="SUPFAM" id="SSF51735">
    <property type="entry name" value="NAD(P)-binding Rossmann-fold domains"/>
    <property type="match status" value="1"/>
</dbReference>
<evidence type="ECO:0000313" key="4">
    <source>
        <dbReference type="EMBL" id="KAL2054687.1"/>
    </source>
</evidence>
<proteinExistence type="predicted"/>
<sequence length="121" mass="13358">MPEVLKKIDIIGASGNLGLSIRGALYSNPNFNITVLTRKSSNATFPSHIQIHRISDDYPKSELLSAFKNQDAVINMVHITEIETHKKIIDAAIKAGVKRLILSEFGTNVPELQTTEPVSIY</sequence>
<keyword evidence="2" id="KW-0560">Oxidoreductase</keyword>
<evidence type="ECO:0000259" key="3">
    <source>
        <dbReference type="Pfam" id="PF05368"/>
    </source>
</evidence>
<dbReference type="EMBL" id="JBHFEH010000014">
    <property type="protein sequence ID" value="KAL2054687.1"/>
    <property type="molecule type" value="Genomic_DNA"/>
</dbReference>
<comment type="caution">
    <text evidence="4">The sequence shown here is derived from an EMBL/GenBank/DDBJ whole genome shotgun (WGS) entry which is preliminary data.</text>
</comment>
<accession>A0ABR4BA12</accession>
<dbReference type="PANTHER" id="PTHR47706:SF10">
    <property type="entry name" value="NMRA-LIKE DOMAIN-CONTAINING PROTEIN"/>
    <property type="match status" value="1"/>
</dbReference>
<feature type="domain" description="NmrA-like" evidence="3">
    <location>
        <begin position="6"/>
        <end position="117"/>
    </location>
</feature>
<dbReference type="PANTHER" id="PTHR47706">
    <property type="entry name" value="NMRA-LIKE FAMILY PROTEIN"/>
    <property type="match status" value="1"/>
</dbReference>
<evidence type="ECO:0000313" key="5">
    <source>
        <dbReference type="Proteomes" id="UP001590951"/>
    </source>
</evidence>
<dbReference type="Gene3D" id="3.40.50.720">
    <property type="entry name" value="NAD(P)-binding Rossmann-like Domain"/>
    <property type="match status" value="1"/>
</dbReference>
<evidence type="ECO:0000256" key="2">
    <source>
        <dbReference type="ARBA" id="ARBA00023002"/>
    </source>
</evidence>
<evidence type="ECO:0000256" key="1">
    <source>
        <dbReference type="ARBA" id="ARBA00022857"/>
    </source>
</evidence>
<reference evidence="4 5" key="1">
    <citation type="submission" date="2024-09" db="EMBL/GenBank/DDBJ databases">
        <title>Rethinking Asexuality: The Enigmatic Case of Functional Sexual Genes in Lepraria (Stereocaulaceae).</title>
        <authorList>
            <person name="Doellman M."/>
            <person name="Sun Y."/>
            <person name="Barcenas-Pena A."/>
            <person name="Lumbsch H.T."/>
            <person name="Grewe F."/>
        </authorList>
    </citation>
    <scope>NUCLEOTIDE SEQUENCE [LARGE SCALE GENOMIC DNA]</scope>
    <source>
        <strain evidence="4 5">Grewe 0041</strain>
    </source>
</reference>
<dbReference type="InterPro" id="IPR051609">
    <property type="entry name" value="NmrA/Isoflavone_reductase-like"/>
</dbReference>
<organism evidence="4 5">
    <name type="scientific">Lepraria finkii</name>
    <dbReference type="NCBI Taxonomy" id="1340010"/>
    <lineage>
        <taxon>Eukaryota</taxon>
        <taxon>Fungi</taxon>
        <taxon>Dikarya</taxon>
        <taxon>Ascomycota</taxon>
        <taxon>Pezizomycotina</taxon>
        <taxon>Lecanoromycetes</taxon>
        <taxon>OSLEUM clade</taxon>
        <taxon>Lecanoromycetidae</taxon>
        <taxon>Lecanorales</taxon>
        <taxon>Lecanorineae</taxon>
        <taxon>Stereocaulaceae</taxon>
        <taxon>Lepraria</taxon>
    </lineage>
</organism>
<dbReference type="Pfam" id="PF05368">
    <property type="entry name" value="NmrA"/>
    <property type="match status" value="1"/>
</dbReference>